<organism evidence="3 4">
    <name type="scientific">Reichenbachiella agarivorans</name>
    <dbReference type="NCBI Taxonomy" id="2979464"/>
    <lineage>
        <taxon>Bacteria</taxon>
        <taxon>Pseudomonadati</taxon>
        <taxon>Bacteroidota</taxon>
        <taxon>Cytophagia</taxon>
        <taxon>Cytophagales</taxon>
        <taxon>Reichenbachiellaceae</taxon>
        <taxon>Reichenbachiella</taxon>
    </lineage>
</organism>
<keyword evidence="1" id="KW-0808">Transferase</keyword>
<gene>
    <name evidence="3" type="ORF">N6H18_06230</name>
</gene>
<feature type="domain" description="Glycosyl transferase family 1" evidence="2">
    <location>
        <begin position="179"/>
        <end position="323"/>
    </location>
</feature>
<dbReference type="InterPro" id="IPR001296">
    <property type="entry name" value="Glyco_trans_1"/>
</dbReference>
<evidence type="ECO:0000313" key="4">
    <source>
        <dbReference type="Proteomes" id="UP001065174"/>
    </source>
</evidence>
<evidence type="ECO:0000259" key="2">
    <source>
        <dbReference type="Pfam" id="PF00534"/>
    </source>
</evidence>
<evidence type="ECO:0000256" key="1">
    <source>
        <dbReference type="ARBA" id="ARBA00022679"/>
    </source>
</evidence>
<dbReference type="RefSeq" id="WP_262310979.1">
    <property type="nucleotide sequence ID" value="NZ_CP106679.1"/>
</dbReference>
<name>A0ABY6CU81_9BACT</name>
<keyword evidence="4" id="KW-1185">Reference proteome</keyword>
<sequence length="354" mass="40479">MIVINARFLTQKISGVQRFAIEICKELVKINVEVKLVSPKNIIHSELFDFFKCEVVGTNTGYIWEQIDLPIYLKRHEGPLLLNLCNLAPIFYRNKVSIIHDMAVFANASWFSWKFVLAYRFMIPIIARTSKKIGTVSDFSKREIIKFLKAPSDKIFIVSNAVSTNFELEHKLEKGLIAENYILTVGSLDPRKNLLSLIKAFNSRKNKNTKLVIVGSTNNVFKDQKISELIKENDAIVLSGYVSDTELINLYKNASAFFYLSLYEGFGIPPLEAMTFKIPCVVSNIAVFKEIFEDACCYVDPLDIPQITFLFDKVMSNPSNQVESYNRVLKKYSWQKSALSLVSHLHTQYRINEG</sequence>
<dbReference type="Proteomes" id="UP001065174">
    <property type="component" value="Chromosome"/>
</dbReference>
<proteinExistence type="predicted"/>
<accession>A0ABY6CU81</accession>
<dbReference type="PANTHER" id="PTHR46401">
    <property type="entry name" value="GLYCOSYLTRANSFERASE WBBK-RELATED"/>
    <property type="match status" value="1"/>
</dbReference>
<dbReference type="Pfam" id="PF00534">
    <property type="entry name" value="Glycos_transf_1"/>
    <property type="match status" value="1"/>
</dbReference>
<dbReference type="SUPFAM" id="SSF53756">
    <property type="entry name" value="UDP-Glycosyltransferase/glycogen phosphorylase"/>
    <property type="match status" value="1"/>
</dbReference>
<reference evidence="3" key="1">
    <citation type="submission" date="2022-09" db="EMBL/GenBank/DDBJ databases">
        <title>Comparative genomics and taxonomic characterization of three novel marine species of genus Reichenbachiella exhibiting antioxidant and polysaccharide degradation activities.</title>
        <authorList>
            <person name="Muhammad N."/>
            <person name="Lee Y.-J."/>
            <person name="Ko J."/>
            <person name="Kim S.-G."/>
        </authorList>
    </citation>
    <scope>NUCLEOTIDE SEQUENCE</scope>
    <source>
        <strain evidence="3">BKB1-1</strain>
    </source>
</reference>
<evidence type="ECO:0000313" key="3">
    <source>
        <dbReference type="EMBL" id="UXP33550.1"/>
    </source>
</evidence>
<dbReference type="PANTHER" id="PTHR46401:SF2">
    <property type="entry name" value="GLYCOSYLTRANSFERASE WBBK-RELATED"/>
    <property type="match status" value="1"/>
</dbReference>
<dbReference type="Gene3D" id="3.40.50.2000">
    <property type="entry name" value="Glycogen Phosphorylase B"/>
    <property type="match status" value="2"/>
</dbReference>
<protein>
    <submittedName>
        <fullName evidence="3">Glycosyltransferase family 4 protein</fullName>
    </submittedName>
</protein>
<dbReference type="CDD" id="cd03809">
    <property type="entry name" value="GT4_MtfB-like"/>
    <property type="match status" value="1"/>
</dbReference>
<dbReference type="EMBL" id="CP106679">
    <property type="protein sequence ID" value="UXP33550.1"/>
    <property type="molecule type" value="Genomic_DNA"/>
</dbReference>